<proteinExistence type="predicted"/>
<organism evidence="2 3">
    <name type="scientific">Treponema porcinum</name>
    <dbReference type="NCBI Taxonomy" id="261392"/>
    <lineage>
        <taxon>Bacteria</taxon>
        <taxon>Pseudomonadati</taxon>
        <taxon>Spirochaetota</taxon>
        <taxon>Spirochaetia</taxon>
        <taxon>Spirochaetales</taxon>
        <taxon>Treponemataceae</taxon>
        <taxon>Treponema</taxon>
    </lineage>
</organism>
<dbReference type="RefSeq" id="WP_078932931.1">
    <property type="nucleotide sequence ID" value="NZ_FUWG01000006.1"/>
</dbReference>
<feature type="transmembrane region" description="Helical" evidence="1">
    <location>
        <begin position="93"/>
        <end position="115"/>
    </location>
</feature>
<reference evidence="2 3" key="1">
    <citation type="submission" date="2017-02" db="EMBL/GenBank/DDBJ databases">
        <authorList>
            <person name="Peterson S.W."/>
        </authorList>
    </citation>
    <scope>NUCLEOTIDE SEQUENCE [LARGE SCALE GENOMIC DNA]</scope>
    <source>
        <strain evidence="2 3">ATCC BAA-908</strain>
    </source>
</reference>
<keyword evidence="1" id="KW-0812">Transmembrane</keyword>
<keyword evidence="3" id="KW-1185">Reference proteome</keyword>
<dbReference type="EMBL" id="FUWG01000006">
    <property type="protein sequence ID" value="SJZ37834.1"/>
    <property type="molecule type" value="Genomic_DNA"/>
</dbReference>
<feature type="transmembrane region" description="Helical" evidence="1">
    <location>
        <begin position="556"/>
        <end position="576"/>
    </location>
</feature>
<evidence type="ECO:0000256" key="1">
    <source>
        <dbReference type="SAM" id="Phobius"/>
    </source>
</evidence>
<gene>
    <name evidence="2" type="ORF">SAMN02745149_01018</name>
</gene>
<accession>A0A1T4K5X6</accession>
<feature type="transmembrane region" description="Helical" evidence="1">
    <location>
        <begin position="7"/>
        <end position="28"/>
    </location>
</feature>
<dbReference type="Proteomes" id="UP000190423">
    <property type="component" value="Unassembled WGS sequence"/>
</dbReference>
<dbReference type="STRING" id="261392.SAMN02745149_01018"/>
<feature type="transmembrane region" description="Helical" evidence="1">
    <location>
        <begin position="596"/>
        <end position="618"/>
    </location>
</feature>
<dbReference type="OrthoDB" id="363018at2"/>
<keyword evidence="1" id="KW-0472">Membrane</keyword>
<feature type="transmembrane region" description="Helical" evidence="1">
    <location>
        <begin position="48"/>
        <end position="73"/>
    </location>
</feature>
<sequence>MKVKKVTLVTVSFFIFSFVCCIVLGFVLPYVPVLISSTSGMYRFLYGLRIFCSVMPAVLETGFLIGWSLDFGVHPDGSLLRFSPAMFSRYKKVITGSLAAVFIISMAVEVALPGINGLMNRYSQLPSLHKEYLNFAEGLYSQGRYSLSYEFAKMAYEIDSSDGECAQLLDKAEVACRQLYQEEKTVDAAGIARILSSGKGEVDYGYKQKIVHSSYDEPFTTFSLLKKARECVAMEDWFGAHYYSQTALSAISPRDINCAELKHISADAWNHISQAKEAGTTDEQKIFAQKLSGYNALMEQDNLKAYYIFKMLSLSSKKISLDPDVVRYLEIAEERLQNQYFFTDETVNLQGFESAGNIYFKITGQDGGVTVYFIKGVTNTGTKNGLIQYLRGLSVYTLDFEGNYISGSYTPYAKMTAVSTELFDDELKKEFGIADGIKYVPYILLNSVDRNREGEIHTPQVLKGDSPSAKDGFIILPVEFTDFSLLKSVSGGVESMGLQEVYRFVPKAEKYGFVEEVFRQTLVNRLLYPLFMLICMVCVGIGAWHGRISADGVFKFKWIIVFPLLSFVLLCAYYLSHFVFRMINYSLMSICGQTSVVFAGLFLYLVIFFGVSVMFLACKNSMSR</sequence>
<dbReference type="GeneID" id="78316321"/>
<keyword evidence="1" id="KW-1133">Transmembrane helix</keyword>
<dbReference type="AlphaFoldDB" id="A0A1T4K5X6"/>
<evidence type="ECO:0000313" key="3">
    <source>
        <dbReference type="Proteomes" id="UP000190423"/>
    </source>
</evidence>
<protein>
    <submittedName>
        <fullName evidence="2">Uncharacterized protein</fullName>
    </submittedName>
</protein>
<feature type="transmembrane region" description="Helical" evidence="1">
    <location>
        <begin position="526"/>
        <end position="544"/>
    </location>
</feature>
<name>A0A1T4K5X6_TREPO</name>
<evidence type="ECO:0000313" key="2">
    <source>
        <dbReference type="EMBL" id="SJZ37834.1"/>
    </source>
</evidence>